<dbReference type="AlphaFoldDB" id="A0A182M4I7"/>
<dbReference type="Gene3D" id="3.30.70.330">
    <property type="match status" value="1"/>
</dbReference>
<dbReference type="VEuPathDB" id="VectorBase:ACUA009289"/>
<dbReference type="Proteomes" id="UP000075883">
    <property type="component" value="Unassembled WGS sequence"/>
</dbReference>
<evidence type="ECO:0000313" key="2">
    <source>
        <dbReference type="Proteomes" id="UP000075883"/>
    </source>
</evidence>
<keyword evidence="2" id="KW-1185">Reference proteome</keyword>
<reference evidence="2" key="1">
    <citation type="submission" date="2013-09" db="EMBL/GenBank/DDBJ databases">
        <title>The Genome Sequence of Anopheles culicifacies species A.</title>
        <authorList>
            <consortium name="The Broad Institute Genomics Platform"/>
            <person name="Neafsey D.E."/>
            <person name="Besansky N."/>
            <person name="Howell P."/>
            <person name="Walton C."/>
            <person name="Young S.K."/>
            <person name="Zeng Q."/>
            <person name="Gargeya S."/>
            <person name="Fitzgerald M."/>
            <person name="Haas B."/>
            <person name="Abouelleil A."/>
            <person name="Allen A.W."/>
            <person name="Alvarado L."/>
            <person name="Arachchi H.M."/>
            <person name="Berlin A.M."/>
            <person name="Chapman S.B."/>
            <person name="Gainer-Dewar J."/>
            <person name="Goldberg J."/>
            <person name="Griggs A."/>
            <person name="Gujja S."/>
            <person name="Hansen M."/>
            <person name="Howarth C."/>
            <person name="Imamovic A."/>
            <person name="Ireland A."/>
            <person name="Larimer J."/>
            <person name="McCowan C."/>
            <person name="Murphy C."/>
            <person name="Pearson M."/>
            <person name="Poon T.W."/>
            <person name="Priest M."/>
            <person name="Roberts A."/>
            <person name="Saif S."/>
            <person name="Shea T."/>
            <person name="Sisk P."/>
            <person name="Sykes S."/>
            <person name="Wortman J."/>
            <person name="Nusbaum C."/>
            <person name="Birren B."/>
        </authorList>
    </citation>
    <scope>NUCLEOTIDE SEQUENCE [LARGE SCALE GENOMIC DNA]</scope>
    <source>
        <strain evidence="2">A-37</strain>
    </source>
</reference>
<dbReference type="EMBL" id="AXCM01010673">
    <property type="status" value="NOT_ANNOTATED_CDS"/>
    <property type="molecule type" value="Genomic_DNA"/>
</dbReference>
<dbReference type="InterPro" id="IPR012677">
    <property type="entry name" value="Nucleotide-bd_a/b_plait_sf"/>
</dbReference>
<dbReference type="InterPro" id="IPR035979">
    <property type="entry name" value="RBD_domain_sf"/>
</dbReference>
<protein>
    <recommendedName>
        <fullName evidence="3">RRM domain-containing protein</fullName>
    </recommendedName>
</protein>
<accession>A0A182M4I7</accession>
<dbReference type="GO" id="GO:0003676">
    <property type="term" value="F:nucleic acid binding"/>
    <property type="evidence" value="ECO:0007669"/>
    <property type="project" value="InterPro"/>
</dbReference>
<organism evidence="1 2">
    <name type="scientific">Anopheles culicifacies</name>
    <dbReference type="NCBI Taxonomy" id="139723"/>
    <lineage>
        <taxon>Eukaryota</taxon>
        <taxon>Metazoa</taxon>
        <taxon>Ecdysozoa</taxon>
        <taxon>Arthropoda</taxon>
        <taxon>Hexapoda</taxon>
        <taxon>Insecta</taxon>
        <taxon>Pterygota</taxon>
        <taxon>Neoptera</taxon>
        <taxon>Endopterygota</taxon>
        <taxon>Diptera</taxon>
        <taxon>Nematocera</taxon>
        <taxon>Culicoidea</taxon>
        <taxon>Culicidae</taxon>
        <taxon>Anophelinae</taxon>
        <taxon>Anopheles</taxon>
        <taxon>culicifacies species complex</taxon>
    </lineage>
</organism>
<dbReference type="EnsemblMetazoa" id="ACUA009289-RA">
    <property type="protein sequence ID" value="ACUA009289-PA"/>
    <property type="gene ID" value="ACUA009289"/>
</dbReference>
<evidence type="ECO:0008006" key="3">
    <source>
        <dbReference type="Google" id="ProtNLM"/>
    </source>
</evidence>
<reference evidence="1" key="2">
    <citation type="submission" date="2020-05" db="UniProtKB">
        <authorList>
            <consortium name="EnsemblMetazoa"/>
        </authorList>
    </citation>
    <scope>IDENTIFICATION</scope>
    <source>
        <strain evidence="1">A-37</strain>
    </source>
</reference>
<evidence type="ECO:0000313" key="1">
    <source>
        <dbReference type="EnsemblMetazoa" id="ACUA009289-PA"/>
    </source>
</evidence>
<proteinExistence type="predicted"/>
<dbReference type="SUPFAM" id="SSF54928">
    <property type="entry name" value="RNA-binding domain, RBD"/>
    <property type="match status" value="1"/>
</dbReference>
<name>A0A182M4I7_9DIPT</name>
<sequence length="105" mass="11824">MDRHSPVGGPPLVGGWPRCPFDIIVYRFLMRISPAHGRGGLSVDRCSILPPVDVWNQCLSCAFVKFTSHQEAQAAITSLHGSQTMPWCSQWIPFRFLDDSFHLLQ</sequence>